<accession>X0W195</accession>
<name>X0W195_9ZZZZ</name>
<feature type="non-terminal residue" evidence="1">
    <location>
        <position position="45"/>
    </location>
</feature>
<gene>
    <name evidence="1" type="ORF">S01H1_36687</name>
</gene>
<sequence length="45" mass="5042">MLGSGANGNNPIKEVEKLRARKPKLERVVSNSIEHKKAEQMIKPD</sequence>
<comment type="caution">
    <text evidence="1">The sequence shown here is derived from an EMBL/GenBank/DDBJ whole genome shotgun (WGS) entry which is preliminary data.</text>
</comment>
<organism evidence="1">
    <name type="scientific">marine sediment metagenome</name>
    <dbReference type="NCBI Taxonomy" id="412755"/>
    <lineage>
        <taxon>unclassified sequences</taxon>
        <taxon>metagenomes</taxon>
        <taxon>ecological metagenomes</taxon>
    </lineage>
</organism>
<evidence type="ECO:0000313" key="1">
    <source>
        <dbReference type="EMBL" id="GAG06481.1"/>
    </source>
</evidence>
<dbReference type="EMBL" id="BARS01023001">
    <property type="protein sequence ID" value="GAG06481.1"/>
    <property type="molecule type" value="Genomic_DNA"/>
</dbReference>
<proteinExistence type="predicted"/>
<reference evidence="1" key="1">
    <citation type="journal article" date="2014" name="Front. Microbiol.">
        <title>High frequency of phylogenetically diverse reductive dehalogenase-homologous genes in deep subseafloor sedimentary metagenomes.</title>
        <authorList>
            <person name="Kawai M."/>
            <person name="Futagami T."/>
            <person name="Toyoda A."/>
            <person name="Takaki Y."/>
            <person name="Nishi S."/>
            <person name="Hori S."/>
            <person name="Arai W."/>
            <person name="Tsubouchi T."/>
            <person name="Morono Y."/>
            <person name="Uchiyama I."/>
            <person name="Ito T."/>
            <person name="Fujiyama A."/>
            <person name="Inagaki F."/>
            <person name="Takami H."/>
        </authorList>
    </citation>
    <scope>NUCLEOTIDE SEQUENCE</scope>
    <source>
        <strain evidence="1">Expedition CK06-06</strain>
    </source>
</reference>
<protein>
    <submittedName>
        <fullName evidence="1">Uncharacterized protein</fullName>
    </submittedName>
</protein>
<dbReference type="AlphaFoldDB" id="X0W195"/>